<evidence type="ECO:0000313" key="2">
    <source>
        <dbReference type="EMBL" id="MBW0495579.1"/>
    </source>
</evidence>
<feature type="region of interest" description="Disordered" evidence="1">
    <location>
        <begin position="32"/>
        <end position="100"/>
    </location>
</feature>
<dbReference type="AlphaFoldDB" id="A0A9Q3HAE2"/>
<sequence>MYSKRFNLTSHWAELGERFKKICLKKDILQRTYGNNPRLESHQKFQTSGGKGNQDKGESSHYQSYRRTADPHRNTQIPSGSQRVGKTSSPVASEHSGTNI</sequence>
<proteinExistence type="predicted"/>
<organism evidence="2 3">
    <name type="scientific">Austropuccinia psidii MF-1</name>
    <dbReference type="NCBI Taxonomy" id="1389203"/>
    <lineage>
        <taxon>Eukaryota</taxon>
        <taxon>Fungi</taxon>
        <taxon>Dikarya</taxon>
        <taxon>Basidiomycota</taxon>
        <taxon>Pucciniomycotina</taxon>
        <taxon>Pucciniomycetes</taxon>
        <taxon>Pucciniales</taxon>
        <taxon>Sphaerophragmiaceae</taxon>
        <taxon>Austropuccinia</taxon>
    </lineage>
</organism>
<gene>
    <name evidence="2" type="ORF">O181_035294</name>
</gene>
<evidence type="ECO:0000256" key="1">
    <source>
        <dbReference type="SAM" id="MobiDB-lite"/>
    </source>
</evidence>
<reference evidence="2" key="1">
    <citation type="submission" date="2021-03" db="EMBL/GenBank/DDBJ databases">
        <title>Draft genome sequence of rust myrtle Austropuccinia psidii MF-1, a brazilian biotype.</title>
        <authorList>
            <person name="Quecine M.C."/>
            <person name="Pachon D.M.R."/>
            <person name="Bonatelli M.L."/>
            <person name="Correr F.H."/>
            <person name="Franceschini L.M."/>
            <person name="Leite T.F."/>
            <person name="Margarido G.R.A."/>
            <person name="Almeida C.A."/>
            <person name="Ferrarezi J.A."/>
            <person name="Labate C.A."/>
        </authorList>
    </citation>
    <scope>NUCLEOTIDE SEQUENCE</scope>
    <source>
        <strain evidence="2">MF-1</strain>
    </source>
</reference>
<feature type="compositionally biased region" description="Polar residues" evidence="1">
    <location>
        <begin position="74"/>
        <end position="100"/>
    </location>
</feature>
<protein>
    <submittedName>
        <fullName evidence="2">Uncharacterized protein</fullName>
    </submittedName>
</protein>
<name>A0A9Q3HAE2_9BASI</name>
<comment type="caution">
    <text evidence="2">The sequence shown here is derived from an EMBL/GenBank/DDBJ whole genome shotgun (WGS) entry which is preliminary data.</text>
</comment>
<evidence type="ECO:0000313" key="3">
    <source>
        <dbReference type="Proteomes" id="UP000765509"/>
    </source>
</evidence>
<accession>A0A9Q3HAE2</accession>
<dbReference type="Proteomes" id="UP000765509">
    <property type="component" value="Unassembled WGS sequence"/>
</dbReference>
<dbReference type="EMBL" id="AVOT02013173">
    <property type="protein sequence ID" value="MBW0495579.1"/>
    <property type="molecule type" value="Genomic_DNA"/>
</dbReference>
<keyword evidence="3" id="KW-1185">Reference proteome</keyword>